<evidence type="ECO:0000256" key="1">
    <source>
        <dbReference type="SAM" id="Phobius"/>
    </source>
</evidence>
<evidence type="ECO:0000313" key="2">
    <source>
        <dbReference type="EMBL" id="CAC9974457.1"/>
    </source>
</evidence>
<dbReference type="PANTHER" id="PTHR47112">
    <property type="entry name" value="PX DOMAIN-CONTAINING PROTEIN"/>
    <property type="match status" value="1"/>
</dbReference>
<keyword evidence="1" id="KW-0812">Transmembrane</keyword>
<comment type="caution">
    <text evidence="2">The sequence shown here is derived from an EMBL/GenBank/DDBJ whole genome shotgun (WGS) entry which is preliminary data.</text>
</comment>
<protein>
    <submittedName>
        <fullName evidence="2">YiiX family permuted papain-like enzyme</fullName>
    </submittedName>
</protein>
<dbReference type="InterPro" id="IPR038765">
    <property type="entry name" value="Papain-like_cys_pep_sf"/>
</dbReference>
<dbReference type="InterPro" id="IPR024453">
    <property type="entry name" value="Peptidase_C92"/>
</dbReference>
<sequence>MLFEHIMKKQKYIFLIITFALSFGLALFVAMKVFPNNPFSKTKTETKTESSKIQDGDIIFQTSQSPQCEAVRIATNSKFSHCGIIYNVNGNWFVFEAVQPVKLTPFDEWIQHGKDNKYVVKRLKNADKVLTPAVLEKMKEYSQQFDGKEYDAYFEWTDTRIYCSELVWKIYKNAAGIELSKLRELKSFNLEDPRVQKILKERYGNEIPLEEKVVAPSDLDDSNLLKTIIDNY</sequence>
<dbReference type="PANTHER" id="PTHR47112:SF1">
    <property type="entry name" value="PX DOMAIN-CONTAINING PROTEIN"/>
    <property type="match status" value="1"/>
</dbReference>
<dbReference type="Pfam" id="PF05708">
    <property type="entry name" value="Peptidase_C92"/>
    <property type="match status" value="1"/>
</dbReference>
<dbReference type="AlphaFoldDB" id="A0A9N8J392"/>
<dbReference type="Proteomes" id="UP000533639">
    <property type="component" value="Unassembled WGS sequence"/>
</dbReference>
<reference evidence="2 3" key="1">
    <citation type="submission" date="2020-06" db="EMBL/GenBank/DDBJ databases">
        <authorList>
            <person name="Criscuolo A."/>
        </authorList>
    </citation>
    <scope>NUCLEOTIDE SEQUENCE [LARGE SCALE GENOMIC DNA]</scope>
    <source>
        <strain evidence="2">PXU-55</strain>
    </source>
</reference>
<evidence type="ECO:0000313" key="3">
    <source>
        <dbReference type="Proteomes" id="UP000533639"/>
    </source>
</evidence>
<dbReference type="EMBL" id="CAIJDE010000040">
    <property type="protein sequence ID" value="CAC9974457.1"/>
    <property type="molecule type" value="Genomic_DNA"/>
</dbReference>
<organism evidence="2 3">
    <name type="scientific">Flavobacterium panici</name>
    <dbReference type="NCBI Taxonomy" id="2654843"/>
    <lineage>
        <taxon>Bacteria</taxon>
        <taxon>Pseudomonadati</taxon>
        <taxon>Bacteroidota</taxon>
        <taxon>Flavobacteriia</taxon>
        <taxon>Flavobacteriales</taxon>
        <taxon>Flavobacteriaceae</taxon>
        <taxon>Flavobacterium</taxon>
    </lineage>
</organism>
<feature type="transmembrane region" description="Helical" evidence="1">
    <location>
        <begin position="12"/>
        <end position="34"/>
    </location>
</feature>
<dbReference type="SUPFAM" id="SSF54001">
    <property type="entry name" value="Cysteine proteinases"/>
    <property type="match status" value="1"/>
</dbReference>
<keyword evidence="1" id="KW-0472">Membrane</keyword>
<accession>A0A9N8J392</accession>
<proteinExistence type="predicted"/>
<dbReference type="Gene3D" id="3.90.1720.10">
    <property type="entry name" value="endopeptidase domain like (from Nostoc punctiforme)"/>
    <property type="match status" value="1"/>
</dbReference>
<keyword evidence="3" id="KW-1185">Reference proteome</keyword>
<dbReference type="NCBIfam" id="NF007458">
    <property type="entry name" value="PRK10030.1"/>
    <property type="match status" value="1"/>
</dbReference>
<keyword evidence="1" id="KW-1133">Transmembrane helix</keyword>
<gene>
    <name evidence="2" type="ORF">FLAPXU55_02154</name>
</gene>
<name>A0A9N8J392_9FLAO</name>